<dbReference type="Proteomes" id="UP000250321">
    <property type="component" value="Unassembled WGS sequence"/>
</dbReference>
<dbReference type="EMBL" id="PJQY01001787">
    <property type="protein sequence ID" value="PQP99633.1"/>
    <property type="molecule type" value="Genomic_DNA"/>
</dbReference>
<gene>
    <name evidence="1" type="ORF">Pyn_18161</name>
</gene>
<dbReference type="InterPro" id="IPR044714">
    <property type="entry name" value="AtSIBP1-like"/>
</dbReference>
<dbReference type="AlphaFoldDB" id="A0A314Y6P2"/>
<reference evidence="1 2" key="1">
    <citation type="submission" date="2018-02" db="EMBL/GenBank/DDBJ databases">
        <title>Draft genome of wild Prunus yedoensis var. nudiflora.</title>
        <authorList>
            <person name="Baek S."/>
            <person name="Kim J.-H."/>
            <person name="Choi K."/>
            <person name="Kim G.-B."/>
            <person name="Cho A."/>
            <person name="Jang H."/>
            <person name="Shin C.-H."/>
            <person name="Yu H.-J."/>
            <person name="Mun J.-H."/>
        </authorList>
    </citation>
    <scope>NUCLEOTIDE SEQUENCE [LARGE SCALE GENOMIC DNA]</scope>
    <source>
        <strain evidence="2">cv. Jeju island</strain>
        <tissue evidence="1">Leaf</tissue>
    </source>
</reference>
<name>A0A314Y6P2_PRUYE</name>
<dbReference type="PANTHER" id="PTHR46672:SF1">
    <property type="entry name" value="OS08G0103600 PROTEIN"/>
    <property type="match status" value="1"/>
</dbReference>
<accession>A0A314Y6P2</accession>
<sequence length="108" mass="12650">MADSKVETISRLAQWRIENFGPCSYKRSDPFKLGIWNWHFSLEKNRYLYIRLFPEPSRVSKEQPPLARFVLRVSSSGPGRRPYISPGLTGRLNIYHQCLPLFILLLKV</sequence>
<evidence type="ECO:0000313" key="1">
    <source>
        <dbReference type="EMBL" id="PQP99633.1"/>
    </source>
</evidence>
<keyword evidence="2" id="KW-1185">Reference proteome</keyword>
<dbReference type="PANTHER" id="PTHR46672">
    <property type="entry name" value="OS08G0495500 PROTEIN-RELATED"/>
    <property type="match status" value="1"/>
</dbReference>
<dbReference type="STRING" id="2094558.A0A314Y6P2"/>
<protein>
    <submittedName>
        <fullName evidence="1">BTB/POZ domain-containing protein</fullName>
    </submittedName>
</protein>
<evidence type="ECO:0000313" key="2">
    <source>
        <dbReference type="Proteomes" id="UP000250321"/>
    </source>
</evidence>
<comment type="caution">
    <text evidence="1">The sequence shown here is derived from an EMBL/GenBank/DDBJ whole genome shotgun (WGS) entry which is preliminary data.</text>
</comment>
<dbReference type="OrthoDB" id="1645884at2759"/>
<organism evidence="1 2">
    <name type="scientific">Prunus yedoensis var. nudiflora</name>
    <dbReference type="NCBI Taxonomy" id="2094558"/>
    <lineage>
        <taxon>Eukaryota</taxon>
        <taxon>Viridiplantae</taxon>
        <taxon>Streptophyta</taxon>
        <taxon>Embryophyta</taxon>
        <taxon>Tracheophyta</taxon>
        <taxon>Spermatophyta</taxon>
        <taxon>Magnoliopsida</taxon>
        <taxon>eudicotyledons</taxon>
        <taxon>Gunneridae</taxon>
        <taxon>Pentapetalae</taxon>
        <taxon>rosids</taxon>
        <taxon>fabids</taxon>
        <taxon>Rosales</taxon>
        <taxon>Rosaceae</taxon>
        <taxon>Amygdaloideae</taxon>
        <taxon>Amygdaleae</taxon>
        <taxon>Prunus</taxon>
    </lineage>
</organism>
<proteinExistence type="predicted"/>